<dbReference type="Pfam" id="PF13577">
    <property type="entry name" value="SnoaL_4"/>
    <property type="match status" value="1"/>
</dbReference>
<evidence type="ECO:0000259" key="1">
    <source>
        <dbReference type="Pfam" id="PF13577"/>
    </source>
</evidence>
<dbReference type="Gene3D" id="3.10.450.50">
    <property type="match status" value="1"/>
</dbReference>
<dbReference type="InterPro" id="IPR032710">
    <property type="entry name" value="NTF2-like_dom_sf"/>
</dbReference>
<accession>A0A1X0IVU9</accession>
<dbReference type="RefSeq" id="WP_083119580.1">
    <property type="nucleotide sequence ID" value="NZ_JACKUO010000011.1"/>
</dbReference>
<organism evidence="2 3">
    <name type="scientific">Mycolicibacterium rhodesiae</name>
    <name type="common">Mycobacterium rhodesiae</name>
    <dbReference type="NCBI Taxonomy" id="36814"/>
    <lineage>
        <taxon>Bacteria</taxon>
        <taxon>Bacillati</taxon>
        <taxon>Actinomycetota</taxon>
        <taxon>Actinomycetes</taxon>
        <taxon>Mycobacteriales</taxon>
        <taxon>Mycobacteriaceae</taxon>
        <taxon>Mycolicibacterium</taxon>
    </lineage>
</organism>
<gene>
    <name evidence="2" type="ORF">BST42_14355</name>
</gene>
<dbReference type="SUPFAM" id="SSF54427">
    <property type="entry name" value="NTF2-like"/>
    <property type="match status" value="1"/>
</dbReference>
<keyword evidence="3" id="KW-1185">Reference proteome</keyword>
<dbReference type="AlphaFoldDB" id="A0A1X0IVU9"/>
<comment type="caution">
    <text evidence="2">The sequence shown here is derived from an EMBL/GenBank/DDBJ whole genome shotgun (WGS) entry which is preliminary data.</text>
</comment>
<dbReference type="EMBL" id="MVIH01000005">
    <property type="protein sequence ID" value="ORB53168.1"/>
    <property type="molecule type" value="Genomic_DNA"/>
</dbReference>
<proteinExistence type="predicted"/>
<reference evidence="2 3" key="1">
    <citation type="submission" date="2016-12" db="EMBL/GenBank/DDBJ databases">
        <title>The new phylogeny of genus Mycobacterium.</title>
        <authorList>
            <person name="Tortoli E."/>
            <person name="Trovato A."/>
            <person name="Cirillo D.M."/>
        </authorList>
    </citation>
    <scope>NUCLEOTIDE SEQUENCE [LARGE SCALE GENOMIC DNA]</scope>
    <source>
        <strain evidence="2 3">DSM 44223</strain>
    </source>
</reference>
<name>A0A1X0IVU9_MYCRH</name>
<dbReference type="Proteomes" id="UP000192534">
    <property type="component" value="Unassembled WGS sequence"/>
</dbReference>
<sequence length="150" mass="16915">MDSDALTLLLDERAIERALILFARAMDERDWAAMERILSEDAEGDFGTGRVTGRSAVIGLVRGYLDHCGVTQHLLGNVVIDVSGDRATSRAYIRDVHLDSTNDPATRMYTLGDYRDAWRRTADGSWQLIERVKINRGFVGTLEVFDERPR</sequence>
<evidence type="ECO:0000313" key="3">
    <source>
        <dbReference type="Proteomes" id="UP000192534"/>
    </source>
</evidence>
<feature type="domain" description="SnoaL-like" evidence="1">
    <location>
        <begin position="9"/>
        <end position="131"/>
    </location>
</feature>
<protein>
    <submittedName>
        <fullName evidence="2">DUF4440 domain-containing protein</fullName>
    </submittedName>
</protein>
<evidence type="ECO:0000313" key="2">
    <source>
        <dbReference type="EMBL" id="ORB53168.1"/>
    </source>
</evidence>
<dbReference type="InterPro" id="IPR037401">
    <property type="entry name" value="SnoaL-like"/>
</dbReference>